<dbReference type="PANTHER" id="PTHR11730:SF60">
    <property type="entry name" value="RH50, ISOFORM D"/>
    <property type="match status" value="1"/>
</dbReference>
<comment type="subcellular location">
    <subcellularLocation>
        <location evidence="1">Membrane</location>
        <topology evidence="1">Multi-pass membrane protein</topology>
    </subcellularLocation>
</comment>
<dbReference type="InterPro" id="IPR024041">
    <property type="entry name" value="NH4_transpt_AmtB-like_dom"/>
</dbReference>
<dbReference type="GO" id="GO:0008519">
    <property type="term" value="F:ammonium channel activity"/>
    <property type="evidence" value="ECO:0007669"/>
    <property type="project" value="InterPro"/>
</dbReference>
<feature type="transmembrane region" description="Helical" evidence="6">
    <location>
        <begin position="361"/>
        <end position="381"/>
    </location>
</feature>
<gene>
    <name evidence="8" type="ORF">WJX73_009324</name>
</gene>
<dbReference type="Gene3D" id="1.10.3430.10">
    <property type="entry name" value="Ammonium transporter AmtB like domains"/>
    <property type="match status" value="1"/>
</dbReference>
<feature type="transmembrane region" description="Helical" evidence="6">
    <location>
        <begin position="234"/>
        <end position="254"/>
    </location>
</feature>
<dbReference type="GO" id="GO:0097272">
    <property type="term" value="P:ammonium homeostasis"/>
    <property type="evidence" value="ECO:0007669"/>
    <property type="project" value="TreeGrafter"/>
</dbReference>
<dbReference type="EMBL" id="JALJOQ010000036">
    <property type="protein sequence ID" value="KAK9806611.1"/>
    <property type="molecule type" value="Genomic_DNA"/>
</dbReference>
<evidence type="ECO:0000256" key="2">
    <source>
        <dbReference type="ARBA" id="ARBA00011036"/>
    </source>
</evidence>
<feature type="transmembrane region" description="Helical" evidence="6">
    <location>
        <begin position="306"/>
        <end position="326"/>
    </location>
</feature>
<feature type="transmembrane region" description="Helical" evidence="6">
    <location>
        <begin position="266"/>
        <end position="286"/>
    </location>
</feature>
<feature type="transmembrane region" description="Helical" evidence="6">
    <location>
        <begin position="111"/>
        <end position="130"/>
    </location>
</feature>
<dbReference type="Pfam" id="PF00909">
    <property type="entry name" value="Ammonium_transp"/>
    <property type="match status" value="1"/>
</dbReference>
<evidence type="ECO:0000313" key="9">
    <source>
        <dbReference type="Proteomes" id="UP001465755"/>
    </source>
</evidence>
<dbReference type="PRINTS" id="PR00342">
    <property type="entry name" value="RHESUSRHD"/>
</dbReference>
<dbReference type="PANTHER" id="PTHR11730">
    <property type="entry name" value="AMMONIUM TRANSPORTER"/>
    <property type="match status" value="1"/>
</dbReference>
<comment type="caution">
    <text evidence="8">The sequence shown here is derived from an EMBL/GenBank/DDBJ whole genome shotgun (WGS) entry which is preliminary data.</text>
</comment>
<evidence type="ECO:0000256" key="3">
    <source>
        <dbReference type="ARBA" id="ARBA00022692"/>
    </source>
</evidence>
<reference evidence="8 9" key="1">
    <citation type="journal article" date="2024" name="Nat. Commun.">
        <title>Phylogenomics reveals the evolutionary origins of lichenization in chlorophyte algae.</title>
        <authorList>
            <person name="Puginier C."/>
            <person name="Libourel C."/>
            <person name="Otte J."/>
            <person name="Skaloud P."/>
            <person name="Haon M."/>
            <person name="Grisel S."/>
            <person name="Petersen M."/>
            <person name="Berrin J.G."/>
            <person name="Delaux P.M."/>
            <person name="Dal Grande F."/>
            <person name="Keller J."/>
        </authorList>
    </citation>
    <scope>NUCLEOTIDE SEQUENCE [LARGE SCALE GENOMIC DNA]</scope>
    <source>
        <strain evidence="8 9">SAG 2036</strain>
    </source>
</reference>
<organism evidence="8 9">
    <name type="scientific">Symbiochloris irregularis</name>
    <dbReference type="NCBI Taxonomy" id="706552"/>
    <lineage>
        <taxon>Eukaryota</taxon>
        <taxon>Viridiplantae</taxon>
        <taxon>Chlorophyta</taxon>
        <taxon>core chlorophytes</taxon>
        <taxon>Trebouxiophyceae</taxon>
        <taxon>Trebouxiales</taxon>
        <taxon>Trebouxiaceae</taxon>
        <taxon>Symbiochloris</taxon>
    </lineage>
</organism>
<protein>
    <recommendedName>
        <fullName evidence="7">Ammonium transporter AmtB-like domain-containing protein</fullName>
    </recommendedName>
</protein>
<feature type="transmembrane region" description="Helical" evidence="6">
    <location>
        <begin position="179"/>
        <end position="197"/>
    </location>
</feature>
<keyword evidence="5 6" id="KW-0472">Membrane</keyword>
<evidence type="ECO:0000259" key="7">
    <source>
        <dbReference type="Pfam" id="PF00909"/>
    </source>
</evidence>
<keyword evidence="9" id="KW-1185">Reference proteome</keyword>
<comment type="similarity">
    <text evidence="2">Belongs to the ammonium transporter (TC 2.A.49) family. Rh subfamily.</text>
</comment>
<evidence type="ECO:0000256" key="5">
    <source>
        <dbReference type="ARBA" id="ARBA00023136"/>
    </source>
</evidence>
<feature type="transmembrane region" description="Helical" evidence="6">
    <location>
        <begin position="401"/>
        <end position="424"/>
    </location>
</feature>
<dbReference type="SUPFAM" id="SSF111352">
    <property type="entry name" value="Ammonium transporter"/>
    <property type="match status" value="1"/>
</dbReference>
<keyword evidence="3 6" id="KW-0812">Transmembrane</keyword>
<name>A0AAW1PDS7_9CHLO</name>
<feature type="transmembrane region" description="Helical" evidence="6">
    <location>
        <begin position="73"/>
        <end position="91"/>
    </location>
</feature>
<accession>A0AAW1PDS7</accession>
<dbReference type="Proteomes" id="UP001465755">
    <property type="component" value="Unassembled WGS sequence"/>
</dbReference>
<evidence type="ECO:0000256" key="4">
    <source>
        <dbReference type="ARBA" id="ARBA00022989"/>
    </source>
</evidence>
<keyword evidence="4 6" id="KW-1133">Transmembrane helix</keyword>
<evidence type="ECO:0000313" key="8">
    <source>
        <dbReference type="EMBL" id="KAK9806611.1"/>
    </source>
</evidence>
<sequence>MQTATSANLPTSLPLARYSGPVIPLSGRSFKLATGARTVLSSQQTDAPGMPSEHLSIPLVNGHKGGWQLRQTFATTISGAIVAILAVFAVLVEYPPPSEVSDKHVETYYLYYFQVNAIVFVGIGLLLTFVRRYSYSALTLTLLGGTLAVLLGIIVMGFVQQYDQSGWTGKVKLDLPLFIDANFAACAAIISIGAFLGKATPTQLIWLCMLEVPAYALSHYLINNVSQGLDAGGSLSIHAFGAYYGLAASYFFSFSASGSSNPKNGASYTSDIFAMLASMMLINLWPGFGGSLANQIEIGPTTGTRFYGIANTILCLAGSSITAFAASSALGNKLNMVHIQNSTLAGGVAISSACEMNLGPAGALLIGVLSGVLSVVGYSIVSPAIEAKTGLQDTAGIHNLHGMPGVLGGIAAGVASLFITPNGLTAAYPHGRSQWAWQFVAIAGMLVVALATGLLAGFITKSLNPMGQSLEDHGFFEDALFWEEVEEEGEHDAAPAPESVALARG</sequence>
<feature type="domain" description="Ammonium transporter AmtB-like" evidence="7">
    <location>
        <begin position="103"/>
        <end position="463"/>
    </location>
</feature>
<feature type="transmembrane region" description="Helical" evidence="6">
    <location>
        <begin position="436"/>
        <end position="459"/>
    </location>
</feature>
<evidence type="ECO:0000256" key="1">
    <source>
        <dbReference type="ARBA" id="ARBA00004141"/>
    </source>
</evidence>
<evidence type="ECO:0000256" key="6">
    <source>
        <dbReference type="SAM" id="Phobius"/>
    </source>
</evidence>
<dbReference type="InterPro" id="IPR029020">
    <property type="entry name" value="Ammonium/urea_transptr"/>
</dbReference>
<feature type="transmembrane region" description="Helical" evidence="6">
    <location>
        <begin position="137"/>
        <end position="159"/>
    </location>
</feature>
<proteinExistence type="inferred from homology"/>
<dbReference type="AlphaFoldDB" id="A0AAW1PDS7"/>
<dbReference type="InterPro" id="IPR002229">
    <property type="entry name" value="RhesusRHD"/>
</dbReference>
<dbReference type="GO" id="GO:0005886">
    <property type="term" value="C:plasma membrane"/>
    <property type="evidence" value="ECO:0007669"/>
    <property type="project" value="InterPro"/>
</dbReference>